<dbReference type="OrthoDB" id="2454247at2"/>
<sequence length="73" mass="7756">MTKRLELLFTTEAGTSATIAVDSPKEPVDAAAVTQAMDEILAADVFFGASGNFVEKRGARLVERNVDTIDIGI</sequence>
<evidence type="ECO:0008006" key="3">
    <source>
        <dbReference type="Google" id="ProtNLM"/>
    </source>
</evidence>
<accession>A0A1H0CSQ6</accession>
<dbReference type="Pfam" id="PF11148">
    <property type="entry name" value="DUF2922"/>
    <property type="match status" value="1"/>
</dbReference>
<gene>
    <name evidence="1" type="ORF">SAMN04488053_102215</name>
</gene>
<dbReference type="STRING" id="745820.SAMN04488053_102215"/>
<reference evidence="2" key="1">
    <citation type="submission" date="2016-10" db="EMBL/GenBank/DDBJ databases">
        <authorList>
            <person name="Varghese N."/>
            <person name="Submissions S."/>
        </authorList>
    </citation>
    <scope>NUCLEOTIDE SEQUENCE [LARGE SCALE GENOMIC DNA]</scope>
    <source>
        <strain evidence="2">CGMCC 1.10369</strain>
    </source>
</reference>
<protein>
    <recommendedName>
        <fullName evidence="3">DUF2922 domain-containing protein</fullName>
    </recommendedName>
</protein>
<evidence type="ECO:0000313" key="1">
    <source>
        <dbReference type="EMBL" id="SDN60835.1"/>
    </source>
</evidence>
<name>A0A1H0CSQ6_9BACI</name>
<dbReference type="Proteomes" id="UP000198778">
    <property type="component" value="Unassembled WGS sequence"/>
</dbReference>
<proteinExistence type="predicted"/>
<evidence type="ECO:0000313" key="2">
    <source>
        <dbReference type="Proteomes" id="UP000198778"/>
    </source>
</evidence>
<dbReference type="InterPro" id="IPR021321">
    <property type="entry name" value="DUF2922"/>
</dbReference>
<keyword evidence="2" id="KW-1185">Reference proteome</keyword>
<organism evidence="1 2">
    <name type="scientific">Alkalicoccus daliensis</name>
    <dbReference type="NCBI Taxonomy" id="745820"/>
    <lineage>
        <taxon>Bacteria</taxon>
        <taxon>Bacillati</taxon>
        <taxon>Bacillota</taxon>
        <taxon>Bacilli</taxon>
        <taxon>Bacillales</taxon>
        <taxon>Bacillaceae</taxon>
        <taxon>Alkalicoccus</taxon>
    </lineage>
</organism>
<dbReference type="EMBL" id="FNIL01000002">
    <property type="protein sequence ID" value="SDN60835.1"/>
    <property type="molecule type" value="Genomic_DNA"/>
</dbReference>
<dbReference type="AlphaFoldDB" id="A0A1H0CSQ6"/>
<dbReference type="RefSeq" id="WP_090841481.1">
    <property type="nucleotide sequence ID" value="NZ_FNIL01000002.1"/>
</dbReference>